<dbReference type="GO" id="GO:0071555">
    <property type="term" value="P:cell wall organization"/>
    <property type="evidence" value="ECO:0007669"/>
    <property type="project" value="UniProtKB-UniRule"/>
</dbReference>
<evidence type="ECO:0000256" key="2">
    <source>
        <dbReference type="ARBA" id="ARBA00005992"/>
    </source>
</evidence>
<evidence type="ECO:0000313" key="13">
    <source>
        <dbReference type="EMBL" id="QGQ97424.1"/>
    </source>
</evidence>
<keyword evidence="5" id="KW-0378">Hydrolase</keyword>
<evidence type="ECO:0000256" key="8">
    <source>
        <dbReference type="ARBA" id="ARBA00023316"/>
    </source>
</evidence>
<keyword evidence="7 9" id="KW-0573">Peptidoglycan synthesis</keyword>
<dbReference type="KEGG" id="ppsc:EHS13_22310"/>
<reference evidence="14" key="1">
    <citation type="submission" date="2018-11" db="EMBL/GenBank/DDBJ databases">
        <title>Complete genome sequence of Paenibacillus sp. ML311-T8.</title>
        <authorList>
            <person name="Nam Y.-D."/>
            <person name="Kang J."/>
            <person name="Chung W.-H."/>
            <person name="Park Y.S."/>
        </authorList>
    </citation>
    <scope>NUCLEOTIDE SEQUENCE [LARGE SCALE GENOMIC DNA]</scope>
    <source>
        <strain evidence="14">ML311-T8</strain>
    </source>
</reference>
<keyword evidence="8 9" id="KW-0961">Cell wall biogenesis/degradation</keyword>
<feature type="active site" description="Nucleophile" evidence="9">
    <location>
        <position position="452"/>
    </location>
</feature>
<evidence type="ECO:0000256" key="3">
    <source>
        <dbReference type="ARBA" id="ARBA00022676"/>
    </source>
</evidence>
<dbReference type="CDD" id="cd16913">
    <property type="entry name" value="YkuD_like"/>
    <property type="match status" value="1"/>
</dbReference>
<dbReference type="GO" id="GO:0005576">
    <property type="term" value="C:extracellular region"/>
    <property type="evidence" value="ECO:0007669"/>
    <property type="project" value="TreeGrafter"/>
</dbReference>
<dbReference type="EMBL" id="CP034235">
    <property type="protein sequence ID" value="QGQ97424.1"/>
    <property type="molecule type" value="Genomic_DNA"/>
</dbReference>
<keyword evidence="6 9" id="KW-0133">Cell shape</keyword>
<keyword evidence="14" id="KW-1185">Reference proteome</keyword>
<comment type="pathway">
    <text evidence="1 9">Cell wall biogenesis; peptidoglycan biosynthesis.</text>
</comment>
<proteinExistence type="inferred from homology"/>
<feature type="transmembrane region" description="Helical" evidence="11">
    <location>
        <begin position="102"/>
        <end position="122"/>
    </location>
</feature>
<dbReference type="GO" id="GO:0071972">
    <property type="term" value="F:peptidoglycan L,D-transpeptidase activity"/>
    <property type="evidence" value="ECO:0007669"/>
    <property type="project" value="TreeGrafter"/>
</dbReference>
<gene>
    <name evidence="13" type="ORF">EHS13_22310</name>
</gene>
<sequence>MKKWGVCELEGLEQEDPLYLKNFVKVHPENKMGWYLLGKQYESQGKEGKAKYCFAQAGDVYSAFEMTNPIQLDASEKALDPNSIPEQKIVHKMNRLKQRIKIAYRAVIVASLVIFALTYLPADALEEASEDLEDIAVAEADLESGLNVFYIEDGSISNDIQKALNTMITPNGKEKKLSIIVKAPKSADGQWVMWQKTPAPLLSAERDANSGKLIVSYHDSAVCECTAVGGAAALRTVKSWKQQQEQLSVLRSTMAAYEKANGKLPAKADSMTNDYPKNIIPGLSEVMRKAYPYYTVADSHKVIMKNNPIVDINPTPLPMATNQPEDEVKLPTDDSKPSTIPKATAKPAAAQNATANYEIVPPLDDPLEIVVDPQTHQLALVSGKVIVRKYSIGLGGEKTPQGSFTITEKVRSPNGHDNGDFGSRGMTLSDTLYAIHGTNKPSSIGLDESLGCIRMLKEDIEELFDMAPLGTKVTIGKVKLPLEPTTEKTRFHSPHTEEETNPGRIYKWLN</sequence>
<name>A0A6B8RNQ6_9BACL</name>
<keyword evidence="4" id="KW-0808">Transferase</keyword>
<feature type="active site" description="Proton donor/acceptor" evidence="9">
    <location>
        <position position="436"/>
    </location>
</feature>
<evidence type="ECO:0000259" key="12">
    <source>
        <dbReference type="PROSITE" id="PS52029"/>
    </source>
</evidence>
<feature type="compositionally biased region" description="Basic and acidic residues" evidence="10">
    <location>
        <begin position="326"/>
        <end position="336"/>
    </location>
</feature>
<evidence type="ECO:0000256" key="10">
    <source>
        <dbReference type="SAM" id="MobiDB-lite"/>
    </source>
</evidence>
<feature type="compositionally biased region" description="Basic and acidic residues" evidence="10">
    <location>
        <begin position="487"/>
        <end position="498"/>
    </location>
</feature>
<evidence type="ECO:0000256" key="6">
    <source>
        <dbReference type="ARBA" id="ARBA00022960"/>
    </source>
</evidence>
<dbReference type="PANTHER" id="PTHR30582">
    <property type="entry name" value="L,D-TRANSPEPTIDASE"/>
    <property type="match status" value="1"/>
</dbReference>
<comment type="similarity">
    <text evidence="2">Belongs to the YkuD family.</text>
</comment>
<dbReference type="PANTHER" id="PTHR30582:SF24">
    <property type="entry name" value="L,D-TRANSPEPTIDASE ERFK_SRFK-RELATED"/>
    <property type="match status" value="1"/>
</dbReference>
<evidence type="ECO:0000256" key="4">
    <source>
        <dbReference type="ARBA" id="ARBA00022679"/>
    </source>
</evidence>
<keyword evidence="11" id="KW-0472">Membrane</keyword>
<dbReference type="InterPro" id="IPR038063">
    <property type="entry name" value="Transpep_catalytic_dom"/>
</dbReference>
<dbReference type="UniPathway" id="UPA00219"/>
<evidence type="ECO:0000313" key="14">
    <source>
        <dbReference type="Proteomes" id="UP000426246"/>
    </source>
</evidence>
<dbReference type="GO" id="GO:0016757">
    <property type="term" value="F:glycosyltransferase activity"/>
    <property type="evidence" value="ECO:0007669"/>
    <property type="project" value="UniProtKB-KW"/>
</dbReference>
<dbReference type="InterPro" id="IPR050979">
    <property type="entry name" value="LD-transpeptidase"/>
</dbReference>
<feature type="compositionally biased region" description="Low complexity" evidence="10">
    <location>
        <begin position="341"/>
        <end position="352"/>
    </location>
</feature>
<dbReference type="GO" id="GO:0018104">
    <property type="term" value="P:peptidoglycan-protein cross-linking"/>
    <property type="evidence" value="ECO:0007669"/>
    <property type="project" value="TreeGrafter"/>
</dbReference>
<dbReference type="InterPro" id="IPR005490">
    <property type="entry name" value="LD_TPept_cat_dom"/>
</dbReference>
<protein>
    <submittedName>
        <fullName evidence="13">L,D-transpeptidase</fullName>
    </submittedName>
</protein>
<dbReference type="AlphaFoldDB" id="A0A6B8RNQ6"/>
<organism evidence="13 14">
    <name type="scientific">Paenibacillus psychroresistens</name>
    <dbReference type="NCBI Taxonomy" id="1778678"/>
    <lineage>
        <taxon>Bacteria</taxon>
        <taxon>Bacillati</taxon>
        <taxon>Bacillota</taxon>
        <taxon>Bacilli</taxon>
        <taxon>Bacillales</taxon>
        <taxon>Paenibacillaceae</taxon>
        <taxon>Paenibacillus</taxon>
    </lineage>
</organism>
<accession>A0A6B8RNQ6</accession>
<keyword evidence="11" id="KW-1133">Transmembrane helix</keyword>
<evidence type="ECO:0000256" key="9">
    <source>
        <dbReference type="PROSITE-ProRule" id="PRU01373"/>
    </source>
</evidence>
<dbReference type="Gene3D" id="2.40.440.10">
    <property type="entry name" value="L,D-transpeptidase catalytic domain-like"/>
    <property type="match status" value="1"/>
</dbReference>
<evidence type="ECO:0000256" key="7">
    <source>
        <dbReference type="ARBA" id="ARBA00022984"/>
    </source>
</evidence>
<evidence type="ECO:0000256" key="11">
    <source>
        <dbReference type="SAM" id="Phobius"/>
    </source>
</evidence>
<dbReference type="Proteomes" id="UP000426246">
    <property type="component" value="Chromosome"/>
</dbReference>
<dbReference type="PROSITE" id="PS52029">
    <property type="entry name" value="LD_TPASE"/>
    <property type="match status" value="1"/>
</dbReference>
<dbReference type="Pfam" id="PF03734">
    <property type="entry name" value="YkuD"/>
    <property type="match status" value="1"/>
</dbReference>
<evidence type="ECO:0000256" key="5">
    <source>
        <dbReference type="ARBA" id="ARBA00022801"/>
    </source>
</evidence>
<feature type="domain" description="L,D-TPase catalytic" evidence="12">
    <location>
        <begin position="367"/>
        <end position="476"/>
    </location>
</feature>
<feature type="region of interest" description="Disordered" evidence="10">
    <location>
        <begin position="487"/>
        <end position="510"/>
    </location>
</feature>
<dbReference type="SUPFAM" id="SSF141523">
    <property type="entry name" value="L,D-transpeptidase catalytic domain-like"/>
    <property type="match status" value="1"/>
</dbReference>
<keyword evidence="3" id="KW-0328">Glycosyltransferase</keyword>
<evidence type="ECO:0000256" key="1">
    <source>
        <dbReference type="ARBA" id="ARBA00004752"/>
    </source>
</evidence>
<dbReference type="GO" id="GO:0008360">
    <property type="term" value="P:regulation of cell shape"/>
    <property type="evidence" value="ECO:0007669"/>
    <property type="project" value="UniProtKB-UniRule"/>
</dbReference>
<feature type="region of interest" description="Disordered" evidence="10">
    <location>
        <begin position="320"/>
        <end position="352"/>
    </location>
</feature>
<keyword evidence="11" id="KW-0812">Transmembrane</keyword>